<dbReference type="PIRSF" id="PIRSF000530">
    <property type="entry name" value="Galactokinase"/>
    <property type="match status" value="1"/>
</dbReference>
<dbReference type="Gene3D" id="3.30.70.890">
    <property type="entry name" value="GHMP kinase, C-terminal domain"/>
    <property type="match status" value="1"/>
</dbReference>
<dbReference type="InterPro" id="IPR019539">
    <property type="entry name" value="GalKase_N"/>
</dbReference>
<dbReference type="SUPFAM" id="SSF54211">
    <property type="entry name" value="Ribosomal protein S5 domain 2-like"/>
    <property type="match status" value="1"/>
</dbReference>
<dbReference type="PANTHER" id="PTHR10457">
    <property type="entry name" value="MEVALONATE KINASE/GALACTOKINASE"/>
    <property type="match status" value="1"/>
</dbReference>
<comment type="caution">
    <text evidence="15">The sequence shown here is derived from an EMBL/GenBank/DDBJ whole genome shotgun (WGS) entry which is preliminary data.</text>
</comment>
<dbReference type="AlphaFoldDB" id="A0A066X0B5"/>
<gene>
    <name evidence="15" type="ORF">FEM21_01270</name>
</gene>
<evidence type="ECO:0000256" key="9">
    <source>
        <dbReference type="ARBA" id="ARBA00023144"/>
    </source>
</evidence>
<dbReference type="InterPro" id="IPR036554">
    <property type="entry name" value="GHMP_kinase_C_sf"/>
</dbReference>
<sequence length="388" mass="43274">MNDILINKTVNSFKEAFGSEPTKVVLSPGRINIIGEHIDYNDGYVLPAAIDKIICFAFAKNNTNTSKVIALDLNDSFEIDVTAEVKLDDNSWTNYIRGVINQLKINGFQFEGVNCVFSSNIPVGSGLSSSAALECGFLFGMNDLFNLNIKPVDIALLGQKAEHWVGIKCGIMDQFSSVMGLEDKVIKIDCRTLEYSYHDANFADYSLILFDSNVKHSLMTSAYNERRQQCEEGIAIVKANFPEIKSFRDCTEQTIIDLEDKMSHEVFRRSLFVVKEINRVIQACEALDNGKIEFLGELMFATHDGLSKDYEVSCEELDLLVDLAKEETAVIGSRLMGGGFGGCTINLVKKGHEQQIKDKFSKLYTEAFGIELKIYDVKVSNGTSLYTK</sequence>
<dbReference type="EC" id="2.7.1.6" evidence="11"/>
<dbReference type="InterPro" id="IPR000705">
    <property type="entry name" value="Galactokinase"/>
</dbReference>
<evidence type="ECO:0000256" key="8">
    <source>
        <dbReference type="ARBA" id="ARBA00022842"/>
    </source>
</evidence>
<dbReference type="GO" id="GO:0005829">
    <property type="term" value="C:cytosol"/>
    <property type="evidence" value="ECO:0007669"/>
    <property type="project" value="TreeGrafter"/>
</dbReference>
<evidence type="ECO:0000256" key="3">
    <source>
        <dbReference type="ARBA" id="ARBA00022679"/>
    </source>
</evidence>
<dbReference type="eggNOG" id="COG0153">
    <property type="taxonomic scope" value="Bacteria"/>
</dbReference>
<dbReference type="PANTHER" id="PTHR10457:SF7">
    <property type="entry name" value="GALACTOKINASE-RELATED"/>
    <property type="match status" value="1"/>
</dbReference>
<organism evidence="15 16">
    <name type="scientific">Flavobacterium seoulense</name>
    <dbReference type="NCBI Taxonomy" id="1492738"/>
    <lineage>
        <taxon>Bacteria</taxon>
        <taxon>Pseudomonadati</taxon>
        <taxon>Bacteroidota</taxon>
        <taxon>Flavobacteriia</taxon>
        <taxon>Flavobacteriales</taxon>
        <taxon>Flavobacteriaceae</taxon>
        <taxon>Flavobacterium</taxon>
    </lineage>
</organism>
<evidence type="ECO:0000259" key="14">
    <source>
        <dbReference type="Pfam" id="PF10509"/>
    </source>
</evidence>
<dbReference type="NCBIfam" id="TIGR00131">
    <property type="entry name" value="gal_kin"/>
    <property type="match status" value="1"/>
</dbReference>
<feature type="domain" description="Galactokinase N-terminal" evidence="14">
    <location>
        <begin position="12"/>
        <end position="59"/>
    </location>
</feature>
<dbReference type="OrthoDB" id="250531at2"/>
<dbReference type="InterPro" id="IPR020568">
    <property type="entry name" value="Ribosomal_Su5_D2-typ_SF"/>
</dbReference>
<dbReference type="InterPro" id="IPR013750">
    <property type="entry name" value="GHMP_kinase_C_dom"/>
</dbReference>
<evidence type="ECO:0000256" key="7">
    <source>
        <dbReference type="ARBA" id="ARBA00022840"/>
    </source>
</evidence>
<dbReference type="PROSITE" id="PS00106">
    <property type="entry name" value="GALACTOKINASE"/>
    <property type="match status" value="1"/>
</dbReference>
<dbReference type="GO" id="GO:0046872">
    <property type="term" value="F:metal ion binding"/>
    <property type="evidence" value="ECO:0007669"/>
    <property type="project" value="UniProtKB-KW"/>
</dbReference>
<name>A0A066X0B5_9FLAO</name>
<keyword evidence="2" id="KW-0963">Cytoplasm</keyword>
<evidence type="ECO:0000256" key="5">
    <source>
        <dbReference type="ARBA" id="ARBA00022741"/>
    </source>
</evidence>
<dbReference type="InterPro" id="IPR006203">
    <property type="entry name" value="GHMP_knse_ATP-bd_CS"/>
</dbReference>
<dbReference type="FunFam" id="3.30.70.890:FF:000001">
    <property type="entry name" value="Galactokinase"/>
    <property type="match status" value="1"/>
</dbReference>
<evidence type="ECO:0000259" key="12">
    <source>
        <dbReference type="Pfam" id="PF00288"/>
    </source>
</evidence>
<proteinExistence type="inferred from homology"/>
<keyword evidence="9" id="KW-0299">Galactose metabolism</keyword>
<keyword evidence="3 15" id="KW-0808">Transferase</keyword>
<evidence type="ECO:0000256" key="4">
    <source>
        <dbReference type="ARBA" id="ARBA00022723"/>
    </source>
</evidence>
<dbReference type="Proteomes" id="UP000027064">
    <property type="component" value="Unassembled WGS sequence"/>
</dbReference>
<evidence type="ECO:0000256" key="10">
    <source>
        <dbReference type="ARBA" id="ARBA00023277"/>
    </source>
</evidence>
<dbReference type="InterPro" id="IPR019741">
    <property type="entry name" value="Galactokinase_CS"/>
</dbReference>
<dbReference type="Pfam" id="PF10509">
    <property type="entry name" value="GalKase_gal_bdg"/>
    <property type="match status" value="1"/>
</dbReference>
<evidence type="ECO:0000313" key="15">
    <source>
        <dbReference type="EMBL" id="KDN56624.1"/>
    </source>
</evidence>
<keyword evidence="10" id="KW-0119">Carbohydrate metabolism</keyword>
<dbReference type="FunFam" id="3.30.230.10:FF:000017">
    <property type="entry name" value="Galactokinase"/>
    <property type="match status" value="1"/>
</dbReference>
<keyword evidence="6 15" id="KW-0418">Kinase</keyword>
<dbReference type="RefSeq" id="WP_035656700.1">
    <property type="nucleotide sequence ID" value="NZ_JNCA01000001.1"/>
</dbReference>
<evidence type="ECO:0000256" key="2">
    <source>
        <dbReference type="ARBA" id="ARBA00022490"/>
    </source>
</evidence>
<dbReference type="InterPro" id="IPR014721">
    <property type="entry name" value="Ribsml_uS5_D2-typ_fold_subgr"/>
</dbReference>
<protein>
    <recommendedName>
        <fullName evidence="11">Galactokinase</fullName>
        <ecNumber evidence="11">2.7.1.6</ecNumber>
    </recommendedName>
</protein>
<dbReference type="InterPro" id="IPR006204">
    <property type="entry name" value="GHMP_kinase_N_dom"/>
</dbReference>
<evidence type="ECO:0000259" key="13">
    <source>
        <dbReference type="Pfam" id="PF08544"/>
    </source>
</evidence>
<dbReference type="Pfam" id="PF08544">
    <property type="entry name" value="GHMP_kinases_C"/>
    <property type="match status" value="1"/>
</dbReference>
<dbReference type="GO" id="GO:0005524">
    <property type="term" value="F:ATP binding"/>
    <property type="evidence" value="ECO:0007669"/>
    <property type="project" value="UniProtKB-UniRule"/>
</dbReference>
<dbReference type="InterPro" id="IPR006206">
    <property type="entry name" value="Mevalonate/galactokinase"/>
</dbReference>
<dbReference type="GO" id="GO:0004335">
    <property type="term" value="F:galactokinase activity"/>
    <property type="evidence" value="ECO:0007669"/>
    <property type="project" value="UniProtKB-UniRule"/>
</dbReference>
<keyword evidence="5" id="KW-0547">Nucleotide-binding</keyword>
<dbReference type="GO" id="GO:0006012">
    <property type="term" value="P:galactose metabolic process"/>
    <property type="evidence" value="ECO:0007669"/>
    <property type="project" value="UniProtKB-UniRule"/>
</dbReference>
<feature type="domain" description="GHMP kinase N-terminal" evidence="12">
    <location>
        <begin position="94"/>
        <end position="180"/>
    </location>
</feature>
<dbReference type="PATRIC" id="fig|1492738.3.peg.122"/>
<evidence type="ECO:0000256" key="11">
    <source>
        <dbReference type="NCBIfam" id="TIGR00131"/>
    </source>
</evidence>
<feature type="domain" description="GHMP kinase C-terminal" evidence="13">
    <location>
        <begin position="285"/>
        <end position="364"/>
    </location>
</feature>
<reference evidence="15 16" key="1">
    <citation type="submission" date="2014-05" db="EMBL/GenBank/DDBJ databases">
        <title>Genome Sequence of Flavobacterium sp. EM1321.</title>
        <authorList>
            <person name="Shin S.-K."/>
            <person name="Yi H."/>
        </authorList>
    </citation>
    <scope>NUCLEOTIDE SEQUENCE [LARGE SCALE GENOMIC DNA]</scope>
    <source>
        <strain evidence="15 16">EM1321</strain>
    </source>
</reference>
<evidence type="ECO:0000256" key="1">
    <source>
        <dbReference type="ARBA" id="ARBA00006566"/>
    </source>
</evidence>
<dbReference type="PRINTS" id="PR00959">
    <property type="entry name" value="MEVGALKINASE"/>
</dbReference>
<dbReference type="STRING" id="1492738.FEM21_01270"/>
<dbReference type="PRINTS" id="PR00473">
    <property type="entry name" value="GALCTOKINASE"/>
</dbReference>
<keyword evidence="16" id="KW-1185">Reference proteome</keyword>
<accession>A0A066X0B5</accession>
<dbReference type="SUPFAM" id="SSF55060">
    <property type="entry name" value="GHMP Kinase, C-terminal domain"/>
    <property type="match status" value="1"/>
</dbReference>
<keyword evidence="8" id="KW-0460">Magnesium</keyword>
<dbReference type="Pfam" id="PF00288">
    <property type="entry name" value="GHMP_kinases_N"/>
    <property type="match status" value="1"/>
</dbReference>
<keyword evidence="4" id="KW-0479">Metal-binding</keyword>
<evidence type="ECO:0000313" key="16">
    <source>
        <dbReference type="Proteomes" id="UP000027064"/>
    </source>
</evidence>
<dbReference type="PROSITE" id="PS00627">
    <property type="entry name" value="GHMP_KINASES_ATP"/>
    <property type="match status" value="1"/>
</dbReference>
<keyword evidence="7" id="KW-0067">ATP-binding</keyword>
<comment type="similarity">
    <text evidence="1">Belongs to the GHMP kinase family. GalK subfamily.</text>
</comment>
<evidence type="ECO:0000256" key="6">
    <source>
        <dbReference type="ARBA" id="ARBA00022777"/>
    </source>
</evidence>
<dbReference type="EMBL" id="JNCA01000001">
    <property type="protein sequence ID" value="KDN56624.1"/>
    <property type="molecule type" value="Genomic_DNA"/>
</dbReference>
<dbReference type="Gene3D" id="3.30.230.10">
    <property type="match status" value="1"/>
</dbReference>